<gene>
    <name evidence="1" type="ORF">CDAR_267941</name>
</gene>
<dbReference type="EMBL" id="BPLQ01006490">
    <property type="protein sequence ID" value="GIY22890.1"/>
    <property type="molecule type" value="Genomic_DNA"/>
</dbReference>
<name>A0AAV4RMD3_9ARAC</name>
<accession>A0AAV4RMD3</accession>
<sequence length="111" mass="12365">MKSDRLQKKSQTQHLSTPLPTVLSCPNKINAHPFNSCSFGDSEEFFSPERTEMEGAPIPKVCLLRKGACGWREVSALHPQLQVSHAFINCLVSDTFLGDRGRNHVVVFPSK</sequence>
<reference evidence="1 2" key="1">
    <citation type="submission" date="2021-06" db="EMBL/GenBank/DDBJ databases">
        <title>Caerostris darwini draft genome.</title>
        <authorList>
            <person name="Kono N."/>
            <person name="Arakawa K."/>
        </authorList>
    </citation>
    <scope>NUCLEOTIDE SEQUENCE [LARGE SCALE GENOMIC DNA]</scope>
</reference>
<keyword evidence="2" id="KW-1185">Reference proteome</keyword>
<dbReference type="Proteomes" id="UP001054837">
    <property type="component" value="Unassembled WGS sequence"/>
</dbReference>
<proteinExistence type="predicted"/>
<comment type="caution">
    <text evidence="1">The sequence shown here is derived from an EMBL/GenBank/DDBJ whole genome shotgun (WGS) entry which is preliminary data.</text>
</comment>
<dbReference type="PROSITE" id="PS51257">
    <property type="entry name" value="PROKAR_LIPOPROTEIN"/>
    <property type="match status" value="1"/>
</dbReference>
<organism evidence="1 2">
    <name type="scientific">Caerostris darwini</name>
    <dbReference type="NCBI Taxonomy" id="1538125"/>
    <lineage>
        <taxon>Eukaryota</taxon>
        <taxon>Metazoa</taxon>
        <taxon>Ecdysozoa</taxon>
        <taxon>Arthropoda</taxon>
        <taxon>Chelicerata</taxon>
        <taxon>Arachnida</taxon>
        <taxon>Araneae</taxon>
        <taxon>Araneomorphae</taxon>
        <taxon>Entelegynae</taxon>
        <taxon>Araneoidea</taxon>
        <taxon>Araneidae</taxon>
        <taxon>Caerostris</taxon>
    </lineage>
</organism>
<evidence type="ECO:0000313" key="2">
    <source>
        <dbReference type="Proteomes" id="UP001054837"/>
    </source>
</evidence>
<dbReference type="AlphaFoldDB" id="A0AAV4RMD3"/>
<evidence type="ECO:0000313" key="1">
    <source>
        <dbReference type="EMBL" id="GIY22890.1"/>
    </source>
</evidence>
<protein>
    <submittedName>
        <fullName evidence="1">Uncharacterized protein</fullName>
    </submittedName>
</protein>